<dbReference type="GO" id="GO:0012505">
    <property type="term" value="C:endomembrane system"/>
    <property type="evidence" value="ECO:0007669"/>
    <property type="project" value="UniProtKB-SubCell"/>
</dbReference>
<feature type="transmembrane region" description="Helical" evidence="6">
    <location>
        <begin position="61"/>
        <end position="91"/>
    </location>
</feature>
<reference evidence="8 9" key="1">
    <citation type="submission" date="2017-11" db="EMBL/GenBank/DDBJ databases">
        <title>Draft genome sequence of Rhizobiales bacterium SY3-13.</title>
        <authorList>
            <person name="Sun C."/>
        </authorList>
    </citation>
    <scope>NUCLEOTIDE SEQUENCE [LARGE SCALE GENOMIC DNA]</scope>
    <source>
        <strain evidence="8 9">SY3-13</strain>
    </source>
</reference>
<dbReference type="RefSeq" id="WP_109795944.1">
    <property type="nucleotide sequence ID" value="NZ_PHIG01000034.1"/>
</dbReference>
<feature type="transmembrane region" description="Helical" evidence="6">
    <location>
        <begin position="351"/>
        <end position="372"/>
    </location>
</feature>
<comment type="subcellular location">
    <subcellularLocation>
        <location evidence="1">Endomembrane system</location>
        <topology evidence="1">Multi-pass membrane protein</topology>
    </subcellularLocation>
    <subcellularLocation>
        <location evidence="5">Membrane</location>
        <topology evidence="5">Multi-pass membrane protein</topology>
    </subcellularLocation>
</comment>
<dbReference type="GO" id="GO:0015990">
    <property type="term" value="P:electron transport coupled proton transport"/>
    <property type="evidence" value="ECO:0007669"/>
    <property type="project" value="TreeGrafter"/>
</dbReference>
<evidence type="ECO:0000256" key="2">
    <source>
        <dbReference type="ARBA" id="ARBA00022692"/>
    </source>
</evidence>
<dbReference type="AlphaFoldDB" id="A0A2M9G0K4"/>
<comment type="caution">
    <text evidence="8">The sequence shown here is derived from an EMBL/GenBank/DDBJ whole genome shotgun (WGS) entry which is preliminary data.</text>
</comment>
<dbReference type="PANTHER" id="PTHR42829:SF1">
    <property type="entry name" value="INORGANIC CARBON TRANSPORTER SUBUNIT DABB-RELATED"/>
    <property type="match status" value="1"/>
</dbReference>
<dbReference type="Proteomes" id="UP000229498">
    <property type="component" value="Unassembled WGS sequence"/>
</dbReference>
<keyword evidence="2 5" id="KW-0812">Transmembrane</keyword>
<dbReference type="Gene3D" id="1.20.5.2700">
    <property type="match status" value="1"/>
</dbReference>
<dbReference type="PRINTS" id="PR01434">
    <property type="entry name" value="NADHDHGNASE5"/>
</dbReference>
<dbReference type="EMBL" id="PHIG01000034">
    <property type="protein sequence ID" value="PJK29235.1"/>
    <property type="molecule type" value="Genomic_DNA"/>
</dbReference>
<feature type="transmembrane region" description="Helical" evidence="6">
    <location>
        <begin position="465"/>
        <end position="482"/>
    </location>
</feature>
<feature type="transmembrane region" description="Helical" evidence="6">
    <location>
        <begin position="122"/>
        <end position="140"/>
    </location>
</feature>
<evidence type="ECO:0000256" key="3">
    <source>
        <dbReference type="ARBA" id="ARBA00022989"/>
    </source>
</evidence>
<dbReference type="OrthoDB" id="9811798at2"/>
<feature type="domain" description="NADH:quinone oxidoreductase/Mrp antiporter transmembrane" evidence="7">
    <location>
        <begin position="118"/>
        <end position="396"/>
    </location>
</feature>
<evidence type="ECO:0000256" key="6">
    <source>
        <dbReference type="SAM" id="Phobius"/>
    </source>
</evidence>
<accession>A0A2M9G0K4</accession>
<dbReference type="GO" id="GO:0042773">
    <property type="term" value="P:ATP synthesis coupled electron transport"/>
    <property type="evidence" value="ECO:0007669"/>
    <property type="project" value="InterPro"/>
</dbReference>
<evidence type="ECO:0000313" key="8">
    <source>
        <dbReference type="EMBL" id="PJK29235.1"/>
    </source>
</evidence>
<feature type="transmembrane region" description="Helical" evidence="6">
    <location>
        <begin position="427"/>
        <end position="445"/>
    </location>
</feature>
<protein>
    <submittedName>
        <fullName evidence="8">Proton-conducting membrane transporter</fullName>
    </submittedName>
</protein>
<evidence type="ECO:0000256" key="1">
    <source>
        <dbReference type="ARBA" id="ARBA00004127"/>
    </source>
</evidence>
<dbReference type="GO" id="GO:0016020">
    <property type="term" value="C:membrane"/>
    <property type="evidence" value="ECO:0007669"/>
    <property type="project" value="UniProtKB-SubCell"/>
</dbReference>
<dbReference type="PRINTS" id="PR01435">
    <property type="entry name" value="NPOXDRDTASE5"/>
</dbReference>
<feature type="transmembrane region" description="Helical" evidence="6">
    <location>
        <begin position="384"/>
        <end position="406"/>
    </location>
</feature>
<evidence type="ECO:0000313" key="9">
    <source>
        <dbReference type="Proteomes" id="UP000229498"/>
    </source>
</evidence>
<name>A0A2M9G0K4_9PROT</name>
<dbReference type="InterPro" id="IPR001750">
    <property type="entry name" value="ND/Mrp_TM"/>
</dbReference>
<keyword evidence="9" id="KW-1185">Reference proteome</keyword>
<sequence>MNLFLVPLLPIAAGAVVVLAGDRSRAVLGSAAAAVLAGTLALSVVAALSNWSGGYAWAPGIALRAGLTPLSGAVLVLVPLIALPVLVFAAAHEARQGLGRLVGLLLVFTGGMHLLVAADDLLTLLIGWELVGACSWALIGHHWRDPANPRSATYAFVTTRIGDLGLFAALLAAWNGAGSLDYAALERLDGLHLALVAWGVLIAAAAKAGQVPFAPWLFRAMAGPSSVSALLHAAAMVAAGAYLVARLHPQIADAPGFAVGAMTIGIATALAGGLVAVLQGHAKKLLAASTSAHLGLMFLAVGTGYPGVAMLHLIAHAAFKAPLFLAAGIAGEKAGSYEMHRMRLGRALPALALAAGVAAAALAGVPPLGAAWTKEEVVKAAGHAAPWLAMLAIVAGGLSAAYATRFQLLAFGRDGEGGRGRMRRGELWPIAGLAALTVVLGLLWLPGMQGPVEKSLGATLPAGKAWEIVLSLIVVALGLLAGREMARLPLKYHWGPGAAWLGLPVLIDRAVVRPFTESADAAGRFDDRWLDGLPRGAVRAVFGLADSLAGLDRSAVDGGVRAVRRLTEWAARVAARIGEAVTDGLPEGAGRLAGIAGADARRLQTGLSHHYYALMAAGLAAMAALLAMGG</sequence>
<evidence type="ECO:0000259" key="7">
    <source>
        <dbReference type="Pfam" id="PF00361"/>
    </source>
</evidence>
<gene>
    <name evidence="8" type="ORF">CVT23_12625</name>
</gene>
<evidence type="ECO:0000256" key="4">
    <source>
        <dbReference type="ARBA" id="ARBA00023136"/>
    </source>
</evidence>
<organism evidence="8 9">
    <name type="scientific">Minwuia thermotolerans</name>
    <dbReference type="NCBI Taxonomy" id="2056226"/>
    <lineage>
        <taxon>Bacteria</taxon>
        <taxon>Pseudomonadati</taxon>
        <taxon>Pseudomonadota</taxon>
        <taxon>Alphaproteobacteria</taxon>
        <taxon>Minwuiales</taxon>
        <taxon>Minwuiaceae</taxon>
        <taxon>Minwuia</taxon>
    </lineage>
</organism>
<dbReference type="PANTHER" id="PTHR42829">
    <property type="entry name" value="NADH-UBIQUINONE OXIDOREDUCTASE CHAIN 5"/>
    <property type="match status" value="1"/>
</dbReference>
<dbReference type="GO" id="GO:0003954">
    <property type="term" value="F:NADH dehydrogenase activity"/>
    <property type="evidence" value="ECO:0007669"/>
    <property type="project" value="TreeGrafter"/>
</dbReference>
<dbReference type="Pfam" id="PF00361">
    <property type="entry name" value="Proton_antipo_M"/>
    <property type="match status" value="1"/>
</dbReference>
<feature type="transmembrane region" description="Helical" evidence="6">
    <location>
        <begin position="311"/>
        <end position="330"/>
    </location>
</feature>
<feature type="transmembrane region" description="Helical" evidence="6">
    <location>
        <begin position="285"/>
        <end position="305"/>
    </location>
</feature>
<feature type="transmembrane region" description="Helical" evidence="6">
    <location>
        <begin position="611"/>
        <end position="629"/>
    </location>
</feature>
<feature type="transmembrane region" description="Helical" evidence="6">
    <location>
        <begin position="257"/>
        <end position="278"/>
    </location>
</feature>
<proteinExistence type="predicted"/>
<feature type="transmembrane region" description="Helical" evidence="6">
    <location>
        <begin position="194"/>
        <end position="218"/>
    </location>
</feature>
<keyword evidence="4 6" id="KW-0472">Membrane</keyword>
<feature type="transmembrane region" description="Helical" evidence="6">
    <location>
        <begin position="225"/>
        <end position="245"/>
    </location>
</feature>
<evidence type="ECO:0000256" key="5">
    <source>
        <dbReference type="RuleBase" id="RU000320"/>
    </source>
</evidence>
<dbReference type="GO" id="GO:0008137">
    <property type="term" value="F:NADH dehydrogenase (ubiquinone) activity"/>
    <property type="evidence" value="ECO:0007669"/>
    <property type="project" value="InterPro"/>
</dbReference>
<feature type="transmembrane region" description="Helical" evidence="6">
    <location>
        <begin position="98"/>
        <end position="116"/>
    </location>
</feature>
<dbReference type="InterPro" id="IPR003945">
    <property type="entry name" value="NU5C-like"/>
</dbReference>
<keyword evidence="3 6" id="KW-1133">Transmembrane helix</keyword>